<gene>
    <name evidence="1" type="ORF">BDN72DRAFT_594745</name>
</gene>
<reference evidence="1 2" key="1">
    <citation type="journal article" date="2019" name="Nat. Ecol. Evol.">
        <title>Megaphylogeny resolves global patterns of mushroom evolution.</title>
        <authorList>
            <person name="Varga T."/>
            <person name="Krizsan K."/>
            <person name="Foldi C."/>
            <person name="Dima B."/>
            <person name="Sanchez-Garcia M."/>
            <person name="Sanchez-Ramirez S."/>
            <person name="Szollosi G.J."/>
            <person name="Szarkandi J.G."/>
            <person name="Papp V."/>
            <person name="Albert L."/>
            <person name="Andreopoulos W."/>
            <person name="Angelini C."/>
            <person name="Antonin V."/>
            <person name="Barry K.W."/>
            <person name="Bougher N.L."/>
            <person name="Buchanan P."/>
            <person name="Buyck B."/>
            <person name="Bense V."/>
            <person name="Catcheside P."/>
            <person name="Chovatia M."/>
            <person name="Cooper J."/>
            <person name="Damon W."/>
            <person name="Desjardin D."/>
            <person name="Finy P."/>
            <person name="Geml J."/>
            <person name="Haridas S."/>
            <person name="Hughes K."/>
            <person name="Justo A."/>
            <person name="Karasinski D."/>
            <person name="Kautmanova I."/>
            <person name="Kiss B."/>
            <person name="Kocsube S."/>
            <person name="Kotiranta H."/>
            <person name="LaButti K.M."/>
            <person name="Lechner B.E."/>
            <person name="Liimatainen K."/>
            <person name="Lipzen A."/>
            <person name="Lukacs Z."/>
            <person name="Mihaltcheva S."/>
            <person name="Morgado L.N."/>
            <person name="Niskanen T."/>
            <person name="Noordeloos M.E."/>
            <person name="Ohm R.A."/>
            <person name="Ortiz-Santana B."/>
            <person name="Ovrebo C."/>
            <person name="Racz N."/>
            <person name="Riley R."/>
            <person name="Savchenko A."/>
            <person name="Shiryaev A."/>
            <person name="Soop K."/>
            <person name="Spirin V."/>
            <person name="Szebenyi C."/>
            <person name="Tomsovsky M."/>
            <person name="Tulloss R.E."/>
            <person name="Uehling J."/>
            <person name="Grigoriev I.V."/>
            <person name="Vagvolgyi C."/>
            <person name="Papp T."/>
            <person name="Martin F.M."/>
            <person name="Miettinen O."/>
            <person name="Hibbett D.S."/>
            <person name="Nagy L.G."/>
        </authorList>
    </citation>
    <scope>NUCLEOTIDE SEQUENCE [LARGE SCALE GENOMIC DNA]</scope>
    <source>
        <strain evidence="1 2">NL-1719</strain>
    </source>
</reference>
<evidence type="ECO:0000313" key="2">
    <source>
        <dbReference type="Proteomes" id="UP000308600"/>
    </source>
</evidence>
<dbReference type="EMBL" id="ML208327">
    <property type="protein sequence ID" value="TFK69623.1"/>
    <property type="molecule type" value="Genomic_DNA"/>
</dbReference>
<accession>A0ACD3AUF8</accession>
<sequence length="129" mass="14576">MPMPYATSGLVTLITASNLSAPLITQLYSCMPSWISHAHNAPYCVFATSPSPAFPPFHLVGRMLQTQSSSFSTTRVDNLFFNPTLYDPPLERLIYKYRTDLQLLYILILIPFYLHFATPHLKRTAPALL</sequence>
<name>A0ACD3AUF8_9AGAR</name>
<evidence type="ECO:0000313" key="1">
    <source>
        <dbReference type="EMBL" id="TFK69623.1"/>
    </source>
</evidence>
<dbReference type="Proteomes" id="UP000308600">
    <property type="component" value="Unassembled WGS sequence"/>
</dbReference>
<proteinExistence type="predicted"/>
<protein>
    <submittedName>
        <fullName evidence="1">Uncharacterized protein</fullName>
    </submittedName>
</protein>
<organism evidence="1 2">
    <name type="scientific">Pluteus cervinus</name>
    <dbReference type="NCBI Taxonomy" id="181527"/>
    <lineage>
        <taxon>Eukaryota</taxon>
        <taxon>Fungi</taxon>
        <taxon>Dikarya</taxon>
        <taxon>Basidiomycota</taxon>
        <taxon>Agaricomycotina</taxon>
        <taxon>Agaricomycetes</taxon>
        <taxon>Agaricomycetidae</taxon>
        <taxon>Agaricales</taxon>
        <taxon>Pluteineae</taxon>
        <taxon>Pluteaceae</taxon>
        <taxon>Pluteus</taxon>
    </lineage>
</organism>
<keyword evidence="2" id="KW-1185">Reference proteome</keyword>